<dbReference type="OrthoDB" id="9793549at2"/>
<evidence type="ECO:0000256" key="1">
    <source>
        <dbReference type="PROSITE-ProRule" id="PRU00169"/>
    </source>
</evidence>
<organism evidence="3 4">
    <name type="scientific">Exilibacterium tricleocarpae</name>
    <dbReference type="NCBI Taxonomy" id="2591008"/>
    <lineage>
        <taxon>Bacteria</taxon>
        <taxon>Pseudomonadati</taxon>
        <taxon>Pseudomonadota</taxon>
        <taxon>Gammaproteobacteria</taxon>
        <taxon>Cellvibrionales</taxon>
        <taxon>Cellvibrionaceae</taxon>
        <taxon>Exilibacterium</taxon>
    </lineage>
</organism>
<dbReference type="InterPro" id="IPR011006">
    <property type="entry name" value="CheY-like_superfamily"/>
</dbReference>
<evidence type="ECO:0000259" key="2">
    <source>
        <dbReference type="PROSITE" id="PS50110"/>
    </source>
</evidence>
<proteinExistence type="predicted"/>
<dbReference type="EMBL" id="VHSG01000003">
    <property type="protein sequence ID" value="TQV85685.1"/>
    <property type="molecule type" value="Genomic_DNA"/>
</dbReference>
<dbReference type="CDD" id="cd17557">
    <property type="entry name" value="REC_Rcp-like"/>
    <property type="match status" value="1"/>
</dbReference>
<feature type="domain" description="Response regulatory" evidence="2">
    <location>
        <begin position="7"/>
        <end position="132"/>
    </location>
</feature>
<dbReference type="RefSeq" id="WP_142902536.1">
    <property type="nucleotide sequence ID" value="NZ_ML660087.1"/>
</dbReference>
<dbReference type="GO" id="GO:0000160">
    <property type="term" value="P:phosphorelay signal transduction system"/>
    <property type="evidence" value="ECO:0007669"/>
    <property type="project" value="InterPro"/>
</dbReference>
<dbReference type="PANTHER" id="PTHR44520">
    <property type="entry name" value="RESPONSE REGULATOR RCP1-RELATED"/>
    <property type="match status" value="1"/>
</dbReference>
<dbReference type="Pfam" id="PF00072">
    <property type="entry name" value="Response_reg"/>
    <property type="match status" value="1"/>
</dbReference>
<accession>A0A545U883</accession>
<dbReference type="InterPro" id="IPR052893">
    <property type="entry name" value="TCS_response_regulator"/>
</dbReference>
<sequence>MNTKLAEILLVEDNLADIDLTRDAFAEAKLRNNLHVVRDGEDAVDYLFKRNKFKSAVTPDIILLDLNMPKMDGREVLKIIKKDANLRRIPTIVLTSSQADTDVIESYDLYANCYIVKPIDATKFINVVQQVENFWVEVVCLPPKPV</sequence>
<keyword evidence="4" id="KW-1185">Reference proteome</keyword>
<keyword evidence="1" id="KW-0597">Phosphoprotein</keyword>
<dbReference type="Proteomes" id="UP000319732">
    <property type="component" value="Unassembled WGS sequence"/>
</dbReference>
<evidence type="ECO:0000313" key="4">
    <source>
        <dbReference type="Proteomes" id="UP000319732"/>
    </source>
</evidence>
<dbReference type="InterPro" id="IPR001789">
    <property type="entry name" value="Sig_transdc_resp-reg_receiver"/>
</dbReference>
<dbReference type="PROSITE" id="PS50110">
    <property type="entry name" value="RESPONSE_REGULATORY"/>
    <property type="match status" value="1"/>
</dbReference>
<reference evidence="3 4" key="1">
    <citation type="submission" date="2019-06" db="EMBL/GenBank/DDBJ databases">
        <title>Whole genome sequence for Cellvibrionaceae sp. R142.</title>
        <authorList>
            <person name="Wang G."/>
        </authorList>
    </citation>
    <scope>NUCLEOTIDE SEQUENCE [LARGE SCALE GENOMIC DNA]</scope>
    <source>
        <strain evidence="3 4">R142</strain>
    </source>
</reference>
<gene>
    <name evidence="3" type="ORF">FKG94_02245</name>
</gene>
<dbReference type="Gene3D" id="3.40.50.2300">
    <property type="match status" value="1"/>
</dbReference>
<evidence type="ECO:0000313" key="3">
    <source>
        <dbReference type="EMBL" id="TQV85685.1"/>
    </source>
</evidence>
<protein>
    <submittedName>
        <fullName evidence="3">Response regulator</fullName>
    </submittedName>
</protein>
<name>A0A545U883_9GAMM</name>
<dbReference type="PANTHER" id="PTHR44520:SF2">
    <property type="entry name" value="RESPONSE REGULATOR RCP1"/>
    <property type="match status" value="1"/>
</dbReference>
<comment type="caution">
    <text evidence="3">The sequence shown here is derived from an EMBL/GenBank/DDBJ whole genome shotgun (WGS) entry which is preliminary data.</text>
</comment>
<dbReference type="AlphaFoldDB" id="A0A545U883"/>
<dbReference type="SUPFAM" id="SSF52172">
    <property type="entry name" value="CheY-like"/>
    <property type="match status" value="1"/>
</dbReference>
<feature type="modified residue" description="4-aspartylphosphate" evidence="1">
    <location>
        <position position="65"/>
    </location>
</feature>
<dbReference type="SMART" id="SM00448">
    <property type="entry name" value="REC"/>
    <property type="match status" value="1"/>
</dbReference>